<protein>
    <submittedName>
        <fullName evidence="2">Uncharacterized protein</fullName>
    </submittedName>
</protein>
<proteinExistence type="predicted"/>
<dbReference type="AlphaFoldDB" id="A0A0E9UCL2"/>
<accession>A0A0E9UCL2</accession>
<evidence type="ECO:0000313" key="2">
    <source>
        <dbReference type="EMBL" id="JAH63472.1"/>
    </source>
</evidence>
<reference evidence="2" key="2">
    <citation type="journal article" date="2015" name="Fish Shellfish Immunol.">
        <title>Early steps in the European eel (Anguilla anguilla)-Vibrio vulnificus interaction in the gills: Role of the RtxA13 toxin.</title>
        <authorList>
            <person name="Callol A."/>
            <person name="Pajuelo D."/>
            <person name="Ebbesson L."/>
            <person name="Teles M."/>
            <person name="MacKenzie S."/>
            <person name="Amaro C."/>
        </authorList>
    </citation>
    <scope>NUCLEOTIDE SEQUENCE</scope>
</reference>
<feature type="region of interest" description="Disordered" evidence="1">
    <location>
        <begin position="1"/>
        <end position="23"/>
    </location>
</feature>
<evidence type="ECO:0000256" key="1">
    <source>
        <dbReference type="SAM" id="MobiDB-lite"/>
    </source>
</evidence>
<dbReference type="EMBL" id="GBXM01045105">
    <property type="protein sequence ID" value="JAH63472.1"/>
    <property type="molecule type" value="Transcribed_RNA"/>
</dbReference>
<name>A0A0E9UCL2_ANGAN</name>
<reference evidence="2" key="1">
    <citation type="submission" date="2014-11" db="EMBL/GenBank/DDBJ databases">
        <authorList>
            <person name="Amaro Gonzalez C."/>
        </authorList>
    </citation>
    <scope>NUCLEOTIDE SEQUENCE</scope>
</reference>
<organism evidence="2">
    <name type="scientific">Anguilla anguilla</name>
    <name type="common">European freshwater eel</name>
    <name type="synonym">Muraena anguilla</name>
    <dbReference type="NCBI Taxonomy" id="7936"/>
    <lineage>
        <taxon>Eukaryota</taxon>
        <taxon>Metazoa</taxon>
        <taxon>Chordata</taxon>
        <taxon>Craniata</taxon>
        <taxon>Vertebrata</taxon>
        <taxon>Euteleostomi</taxon>
        <taxon>Actinopterygii</taxon>
        <taxon>Neopterygii</taxon>
        <taxon>Teleostei</taxon>
        <taxon>Anguilliformes</taxon>
        <taxon>Anguillidae</taxon>
        <taxon>Anguilla</taxon>
    </lineage>
</organism>
<sequence length="23" mass="2550">MTSVRECMTFVPNTFSGSDPEVD</sequence>